<dbReference type="PANTHER" id="PTHR11487:SF0">
    <property type="entry name" value="S-ACYL FATTY ACID SYNTHASE THIOESTERASE, MEDIUM CHAIN"/>
    <property type="match status" value="1"/>
</dbReference>
<sequence>MHEQKVPMVCFPHAGAGRLYYGRWRAAFTTSVELTVAQYPQREQKLAVPMPGSVRELAADLVEELRPVFSRPYVIWGHSMGSVVGYEVAKIAQERFGPPLVFFSSGASSPSVSRFTRADDLATDESMKDVLRSYGGISEASLADPDFMKWFAPAIRADLRLLSTYQDTEFERLRCPLVLLEGRSDKVQIEQWPWYAEGPVEVHEFDGGHFFIDEHRQAIAALIESRINLAWQRRPQTV</sequence>
<evidence type="ECO:0000313" key="4">
    <source>
        <dbReference type="Proteomes" id="UP001519362"/>
    </source>
</evidence>
<dbReference type="InterPro" id="IPR029058">
    <property type="entry name" value="AB_hydrolase_fold"/>
</dbReference>
<dbReference type="Proteomes" id="UP001519362">
    <property type="component" value="Unassembled WGS sequence"/>
</dbReference>
<dbReference type="InterPro" id="IPR012223">
    <property type="entry name" value="TEII"/>
</dbReference>
<evidence type="ECO:0000313" key="3">
    <source>
        <dbReference type="EMBL" id="MBP2436778.1"/>
    </source>
</evidence>
<protein>
    <submittedName>
        <fullName evidence="3">Surfactin synthase thioesterase subunit</fullName>
    </submittedName>
</protein>
<feature type="domain" description="Thioesterase" evidence="2">
    <location>
        <begin position="7"/>
        <end position="225"/>
    </location>
</feature>
<organism evidence="3 4">
    <name type="scientific">Microbacterium amylolyticum</name>
    <dbReference type="NCBI Taxonomy" id="936337"/>
    <lineage>
        <taxon>Bacteria</taxon>
        <taxon>Bacillati</taxon>
        <taxon>Actinomycetota</taxon>
        <taxon>Actinomycetes</taxon>
        <taxon>Micrococcales</taxon>
        <taxon>Microbacteriaceae</taxon>
        <taxon>Microbacterium</taxon>
    </lineage>
</organism>
<dbReference type="Gene3D" id="3.40.50.1820">
    <property type="entry name" value="alpha/beta hydrolase"/>
    <property type="match status" value="1"/>
</dbReference>
<dbReference type="SUPFAM" id="SSF53474">
    <property type="entry name" value="alpha/beta-Hydrolases"/>
    <property type="match status" value="1"/>
</dbReference>
<name>A0ABS4ZIC5_9MICO</name>
<gene>
    <name evidence="3" type="ORF">JOF34_001364</name>
</gene>
<evidence type="ECO:0000256" key="1">
    <source>
        <dbReference type="ARBA" id="ARBA00007169"/>
    </source>
</evidence>
<reference evidence="3 4" key="1">
    <citation type="submission" date="2021-03" db="EMBL/GenBank/DDBJ databases">
        <title>Sequencing the genomes of 1000 actinobacteria strains.</title>
        <authorList>
            <person name="Klenk H.-P."/>
        </authorList>
    </citation>
    <scope>NUCLEOTIDE SEQUENCE [LARGE SCALE GENOMIC DNA]</scope>
    <source>
        <strain evidence="3 4">DSM 24221</strain>
    </source>
</reference>
<dbReference type="Pfam" id="PF00975">
    <property type="entry name" value="Thioesterase"/>
    <property type="match status" value="1"/>
</dbReference>
<accession>A0ABS4ZIC5</accession>
<proteinExistence type="inferred from homology"/>
<dbReference type="RefSeq" id="WP_206527858.1">
    <property type="nucleotide sequence ID" value="NZ_CP049253.1"/>
</dbReference>
<keyword evidence="4" id="KW-1185">Reference proteome</keyword>
<dbReference type="InterPro" id="IPR001031">
    <property type="entry name" value="Thioesterase"/>
</dbReference>
<dbReference type="PANTHER" id="PTHR11487">
    <property type="entry name" value="THIOESTERASE"/>
    <property type="match status" value="1"/>
</dbReference>
<dbReference type="EMBL" id="JAGIOL010000001">
    <property type="protein sequence ID" value="MBP2436778.1"/>
    <property type="molecule type" value="Genomic_DNA"/>
</dbReference>
<comment type="similarity">
    <text evidence="1">Belongs to the thioesterase family.</text>
</comment>
<comment type="caution">
    <text evidence="3">The sequence shown here is derived from an EMBL/GenBank/DDBJ whole genome shotgun (WGS) entry which is preliminary data.</text>
</comment>
<evidence type="ECO:0000259" key="2">
    <source>
        <dbReference type="Pfam" id="PF00975"/>
    </source>
</evidence>